<reference evidence="7" key="1">
    <citation type="submission" date="2022-09" db="EMBL/GenBank/DDBJ databases">
        <title>Genomic of Burkholderia gladioli.</title>
        <authorList>
            <person name="Wu H."/>
        </authorList>
    </citation>
    <scope>NUCLEOTIDE SEQUENCE</scope>
    <source>
        <strain evidence="7">ZN-S4</strain>
    </source>
</reference>
<evidence type="ECO:0000256" key="1">
    <source>
        <dbReference type="ARBA" id="ARBA00001947"/>
    </source>
</evidence>
<evidence type="ECO:0000259" key="6">
    <source>
        <dbReference type="Pfam" id="PF01979"/>
    </source>
</evidence>
<feature type="domain" description="Amidohydrolase-related" evidence="6">
    <location>
        <begin position="52"/>
        <end position="422"/>
    </location>
</feature>
<comment type="similarity">
    <text evidence="2">Belongs to the metallo-dependent hydrolases superfamily. Hydantoinase/dihydropyrimidinase family.</text>
</comment>
<dbReference type="InterPro" id="IPR050378">
    <property type="entry name" value="Metallo-dep_Hydrolases_sf"/>
</dbReference>
<dbReference type="InterPro" id="IPR006680">
    <property type="entry name" value="Amidohydro-rel"/>
</dbReference>
<sequence>MSRAFDLVVRNGEVFTDGRLQRVEVGVRQGRIAAIGERLGEAARVLDATDRLVLPGGIDVHCHIAQTTSSGATTADTFRDATVGAAFGGTTMVLPFAAQHRGQSLRAVVDAYAARAAGDVVIDYAFHMIITDPTRTVLEHELPSLVAEGFTSVKLYMTYDALRLDDRQVLDTLLHARRLGVLPMIHAESHDLIGWLTDRLLGLGYRAPRYLAHARPALVEREATHRAITMGELMDIPVFIVHVSSAAAAEQIAMAQAAGLSVHAETCPQYLLLSAADLDRPFEEAVKYCCSPPPRDPANQAVLWEGLRSGLFACFSSDHSVFHLDGPHGKRADTQAPFNRIPYGLPGLETRLPLLFSEGVRRGRLSLERFVELTASGPARLFGLVGRKGTIQLGADADLVLWDPRARTTLRAQSLHDGAGYTVYEGREIEGLPVVTVCRGEIICEYGELRGGTGHGRLIPCDRIGTVGARPAAHPWLA</sequence>
<dbReference type="GO" id="GO:0004157">
    <property type="term" value="F:dihydropyrimidinase activity"/>
    <property type="evidence" value="ECO:0007669"/>
    <property type="project" value="UniProtKB-EC"/>
</dbReference>
<dbReference type="Proteomes" id="UP001059745">
    <property type="component" value="Chromosome 2"/>
</dbReference>
<evidence type="ECO:0000256" key="2">
    <source>
        <dbReference type="ARBA" id="ARBA00008829"/>
    </source>
</evidence>
<dbReference type="SUPFAM" id="SSF51338">
    <property type="entry name" value="Composite domain of metallo-dependent hydrolases"/>
    <property type="match status" value="2"/>
</dbReference>
<evidence type="ECO:0000256" key="4">
    <source>
        <dbReference type="ARBA" id="ARBA00022801"/>
    </source>
</evidence>
<dbReference type="GO" id="GO:0005829">
    <property type="term" value="C:cytosol"/>
    <property type="evidence" value="ECO:0007669"/>
    <property type="project" value="TreeGrafter"/>
</dbReference>
<dbReference type="AlphaFoldDB" id="A0AB38U1D0"/>
<organism evidence="7 8">
    <name type="scientific">Burkholderia gladioli</name>
    <name type="common">Pseudomonas marginata</name>
    <name type="synonym">Phytomonas marginata</name>
    <dbReference type="NCBI Taxonomy" id="28095"/>
    <lineage>
        <taxon>Bacteria</taxon>
        <taxon>Pseudomonadati</taxon>
        <taxon>Pseudomonadota</taxon>
        <taxon>Betaproteobacteria</taxon>
        <taxon>Burkholderiales</taxon>
        <taxon>Burkholderiaceae</taxon>
        <taxon>Burkholderia</taxon>
    </lineage>
</organism>
<gene>
    <name evidence="7" type="primary">hydA</name>
    <name evidence="7" type="ORF">NYZ96_19835</name>
</gene>
<name>A0AB38U1D0_BURGA</name>
<accession>A0AB38U1D0</accession>
<dbReference type="RefSeq" id="WP_105827600.1">
    <property type="nucleotide sequence ID" value="NZ_CADEPT010000003.1"/>
</dbReference>
<dbReference type="InterPro" id="IPR011059">
    <property type="entry name" value="Metal-dep_hydrolase_composite"/>
</dbReference>
<dbReference type="PANTHER" id="PTHR11647:SF1">
    <property type="entry name" value="COLLAPSIN RESPONSE MEDIATOR PROTEIN"/>
    <property type="match status" value="1"/>
</dbReference>
<dbReference type="NCBIfam" id="TIGR02033">
    <property type="entry name" value="D-hydantoinase"/>
    <property type="match status" value="1"/>
</dbReference>
<evidence type="ECO:0000256" key="5">
    <source>
        <dbReference type="PIRSR" id="PIRSR611778-50"/>
    </source>
</evidence>
<comment type="cofactor">
    <cofactor evidence="1">
        <name>Zn(2+)</name>
        <dbReference type="ChEBI" id="CHEBI:29105"/>
    </cofactor>
</comment>
<dbReference type="EC" id="3.5.2.2" evidence="7"/>
<dbReference type="FunFam" id="3.20.20.140:FF:000174">
    <property type="entry name" value="Dihydropyrimidinase-related protein 2"/>
    <property type="match status" value="1"/>
</dbReference>
<dbReference type="InterPro" id="IPR011778">
    <property type="entry name" value="Hydantoinase/dihydroPyrase"/>
</dbReference>
<protein>
    <submittedName>
        <fullName evidence="7">Dihydropyrimidinase</fullName>
        <ecNumber evidence="7">3.5.2.2</ecNumber>
    </submittedName>
</protein>
<dbReference type="Gene3D" id="2.30.40.10">
    <property type="entry name" value="Urease, subunit C, domain 1"/>
    <property type="match status" value="1"/>
</dbReference>
<evidence type="ECO:0000256" key="3">
    <source>
        <dbReference type="ARBA" id="ARBA00022723"/>
    </source>
</evidence>
<evidence type="ECO:0000313" key="7">
    <source>
        <dbReference type="EMBL" id="UWX73798.1"/>
    </source>
</evidence>
<dbReference type="EMBL" id="CP104215">
    <property type="protein sequence ID" value="UWX73798.1"/>
    <property type="molecule type" value="Genomic_DNA"/>
</dbReference>
<keyword evidence="4 7" id="KW-0378">Hydrolase</keyword>
<comment type="PTM">
    <text evidence="5">Carbamylation allows a single lysine to coordinate two divalent metal cations.</text>
</comment>
<dbReference type="SUPFAM" id="SSF51556">
    <property type="entry name" value="Metallo-dependent hydrolases"/>
    <property type="match status" value="1"/>
</dbReference>
<dbReference type="InterPro" id="IPR032466">
    <property type="entry name" value="Metal_Hydrolase"/>
</dbReference>
<dbReference type="PANTHER" id="PTHR11647">
    <property type="entry name" value="HYDRANTOINASE/DIHYDROPYRIMIDINASE FAMILY MEMBER"/>
    <property type="match status" value="1"/>
</dbReference>
<dbReference type="Pfam" id="PF01979">
    <property type="entry name" value="Amidohydro_1"/>
    <property type="match status" value="1"/>
</dbReference>
<feature type="modified residue" description="N6-carboxylysine" evidence="5">
    <location>
        <position position="154"/>
    </location>
</feature>
<dbReference type="CDD" id="cd01314">
    <property type="entry name" value="D-HYD"/>
    <property type="match status" value="1"/>
</dbReference>
<dbReference type="Gene3D" id="3.20.20.140">
    <property type="entry name" value="Metal-dependent hydrolases"/>
    <property type="match status" value="1"/>
</dbReference>
<evidence type="ECO:0000313" key="8">
    <source>
        <dbReference type="Proteomes" id="UP001059745"/>
    </source>
</evidence>
<keyword evidence="3" id="KW-0479">Metal-binding</keyword>
<proteinExistence type="inferred from homology"/>
<dbReference type="GO" id="GO:0046872">
    <property type="term" value="F:metal ion binding"/>
    <property type="evidence" value="ECO:0007669"/>
    <property type="project" value="UniProtKB-KW"/>
</dbReference>